<protein>
    <recommendedName>
        <fullName evidence="2">GAF domain-containing protein</fullName>
    </recommendedName>
</protein>
<accession>A0A2T4U467</accession>
<comment type="similarity">
    <text evidence="1">Belongs to the CdaR family.</text>
</comment>
<dbReference type="PANTHER" id="PTHR33744">
    <property type="entry name" value="CARBOHYDRATE DIACID REGULATOR"/>
    <property type="match status" value="1"/>
</dbReference>
<dbReference type="OrthoDB" id="143422at2"/>
<dbReference type="InterPro" id="IPR041522">
    <property type="entry name" value="CdaR_GGDEF"/>
</dbReference>
<dbReference type="Pfam" id="PF13185">
    <property type="entry name" value="GAF_2"/>
    <property type="match status" value="1"/>
</dbReference>
<dbReference type="Proteomes" id="UP000240509">
    <property type="component" value="Unassembled WGS sequence"/>
</dbReference>
<evidence type="ECO:0000256" key="1">
    <source>
        <dbReference type="ARBA" id="ARBA00006754"/>
    </source>
</evidence>
<dbReference type="InterPro" id="IPR042070">
    <property type="entry name" value="PucR_C-HTH_sf"/>
</dbReference>
<gene>
    <name evidence="3" type="ORF">C6Y45_12320</name>
</gene>
<sequence length="585" mass="65558">MEHNQKLMSLIGAARTLTSSLDLETVLRQLTTEVSRVIDGAHGILLFLYDEDHDQLRIRMTGGYFKLGEMRHSVLAPGEGMSGSVFASRKGHIFRSTEETEKMMTNIRPESREAYTKALGGYFLPTSVLSVPMIVRDKAIGVLTVDAFDEKITFNKEDLELLETFASQASIAIENAILFARNERTQMIHEALSNVALARGGTRDITRTLADLIDEKVLLVNDVFDLMESSSPAAKSSALTLLETEKEAVINTVSSNNPSLFQWETPHGSEQAVFFPIRSEGATLGYLAVLMDGGSRLDPLDRFAIEQTSVVFAGEMSRRKRDIIEAAAARGELLIPLLDSEWQDLSYMQIASLPYHHVNEADYIVAHITLMQPVETGETSPLLRYLTRTLLEDEENTYILHRGQELTIMFTLTAADEKSLSTVRRRLEEFTGQVERYAKVRTASGIGRTVKHLKHVRTSYRDALKCAETAKSGGGILSPEDLGPDRLFMSLEHSELEGYVEEKLTPILAYEKERGASLLPSLETYLDHNQSLRAASDALFIHVNTLKYRLNTIRTLLGIDTLDGRTLFELQLALYIRQYMQKTSR</sequence>
<dbReference type="InterPro" id="IPR051448">
    <property type="entry name" value="CdaR-like_regulators"/>
</dbReference>
<dbReference type="InterPro" id="IPR029016">
    <property type="entry name" value="GAF-like_dom_sf"/>
</dbReference>
<dbReference type="Gene3D" id="3.30.450.40">
    <property type="match status" value="1"/>
</dbReference>
<organism evidence="3 4">
    <name type="scientific">Alkalicoccus saliphilus</name>
    <dbReference type="NCBI Taxonomy" id="200989"/>
    <lineage>
        <taxon>Bacteria</taxon>
        <taxon>Bacillati</taxon>
        <taxon>Bacillota</taxon>
        <taxon>Bacilli</taxon>
        <taxon>Bacillales</taxon>
        <taxon>Bacillaceae</taxon>
        <taxon>Alkalicoccus</taxon>
    </lineage>
</organism>
<evidence type="ECO:0000259" key="2">
    <source>
        <dbReference type="SMART" id="SM00065"/>
    </source>
</evidence>
<dbReference type="InterPro" id="IPR003018">
    <property type="entry name" value="GAF"/>
</dbReference>
<dbReference type="Pfam" id="PF17853">
    <property type="entry name" value="GGDEF_2"/>
    <property type="match status" value="1"/>
</dbReference>
<feature type="domain" description="GAF" evidence="2">
    <location>
        <begin position="22"/>
        <end position="183"/>
    </location>
</feature>
<keyword evidence="4" id="KW-1185">Reference proteome</keyword>
<dbReference type="Gene3D" id="1.10.10.2840">
    <property type="entry name" value="PucR C-terminal helix-turn-helix domain"/>
    <property type="match status" value="1"/>
</dbReference>
<dbReference type="SUPFAM" id="SSF55781">
    <property type="entry name" value="GAF domain-like"/>
    <property type="match status" value="1"/>
</dbReference>
<evidence type="ECO:0000313" key="4">
    <source>
        <dbReference type="Proteomes" id="UP000240509"/>
    </source>
</evidence>
<evidence type="ECO:0000313" key="3">
    <source>
        <dbReference type="EMBL" id="PTL38186.1"/>
    </source>
</evidence>
<dbReference type="AlphaFoldDB" id="A0A2T4U467"/>
<name>A0A2T4U467_9BACI</name>
<dbReference type="Pfam" id="PF13556">
    <property type="entry name" value="HTH_30"/>
    <property type="match status" value="1"/>
</dbReference>
<dbReference type="SMART" id="SM00065">
    <property type="entry name" value="GAF"/>
    <property type="match status" value="1"/>
</dbReference>
<dbReference type="PANTHER" id="PTHR33744:SF1">
    <property type="entry name" value="DNA-BINDING TRANSCRIPTIONAL ACTIVATOR ADER"/>
    <property type="match status" value="1"/>
</dbReference>
<dbReference type="EMBL" id="PZJJ01000022">
    <property type="protein sequence ID" value="PTL38186.1"/>
    <property type="molecule type" value="Genomic_DNA"/>
</dbReference>
<comment type="caution">
    <text evidence="3">The sequence shown here is derived from an EMBL/GenBank/DDBJ whole genome shotgun (WGS) entry which is preliminary data.</text>
</comment>
<dbReference type="InterPro" id="IPR025736">
    <property type="entry name" value="PucR_C-HTH_dom"/>
</dbReference>
<dbReference type="RefSeq" id="WP_107585534.1">
    <property type="nucleotide sequence ID" value="NZ_PZJJ01000022.1"/>
</dbReference>
<reference evidence="3 4" key="1">
    <citation type="submission" date="2018-03" db="EMBL/GenBank/DDBJ databases">
        <title>Alkalicoccus saliphilus sp. nov., isolated from a mineral pool.</title>
        <authorList>
            <person name="Zhao B."/>
        </authorList>
    </citation>
    <scope>NUCLEOTIDE SEQUENCE [LARGE SCALE GENOMIC DNA]</scope>
    <source>
        <strain evidence="3 4">6AG</strain>
    </source>
</reference>
<proteinExistence type="inferred from homology"/>